<evidence type="ECO:0000313" key="3">
    <source>
        <dbReference type="Proteomes" id="UP000050360"/>
    </source>
</evidence>
<dbReference type="Proteomes" id="UP000050360">
    <property type="component" value="Unassembled WGS sequence"/>
</dbReference>
<evidence type="ECO:0000259" key="1">
    <source>
        <dbReference type="Pfam" id="PF01629"/>
    </source>
</evidence>
<gene>
    <name evidence="2" type="ORF">MPEBLZ_04059</name>
</gene>
<comment type="caution">
    <text evidence="2">The sequence shown here is derived from an EMBL/GenBank/DDBJ whole genome shotgun (WGS) entry which is preliminary data.</text>
</comment>
<dbReference type="Pfam" id="PF01629">
    <property type="entry name" value="DUF22"/>
    <property type="match status" value="1"/>
</dbReference>
<organism evidence="2 3">
    <name type="scientific">Candidatus Methanoperedens nitratireducens</name>
    <dbReference type="NCBI Taxonomy" id="1392998"/>
    <lineage>
        <taxon>Archaea</taxon>
        <taxon>Methanobacteriati</taxon>
        <taxon>Methanobacteriota</taxon>
        <taxon>Stenosarchaea group</taxon>
        <taxon>Methanomicrobia</taxon>
        <taxon>Methanosarcinales</taxon>
        <taxon>ANME-2 cluster</taxon>
        <taxon>Candidatus Methanoperedentaceae</taxon>
        <taxon>Candidatus Methanoperedens</taxon>
    </lineage>
</organism>
<feature type="domain" description="DUF22" evidence="1">
    <location>
        <begin position="5"/>
        <end position="109"/>
    </location>
</feature>
<dbReference type="AlphaFoldDB" id="A0A0N8KQ83"/>
<accession>A0A0N8KQ83</accession>
<name>A0A0N8KQ83_9EURY</name>
<evidence type="ECO:0000313" key="2">
    <source>
        <dbReference type="EMBL" id="KPQ41418.1"/>
    </source>
</evidence>
<proteinExistence type="predicted"/>
<reference evidence="2 3" key="1">
    <citation type="submission" date="2015-09" db="EMBL/GenBank/DDBJ databases">
        <title>A metagenomics-based metabolic model of nitrate-dependent anaerobic oxidation of methane by Methanoperedens-like archaea.</title>
        <authorList>
            <person name="Arshad A."/>
            <person name="Speth D.R."/>
            <person name="De Graaf R.M."/>
            <person name="Op Den Camp H.J."/>
            <person name="Jetten M.S."/>
            <person name="Welte C.U."/>
        </authorList>
    </citation>
    <scope>NUCLEOTIDE SEQUENCE [LARGE SCALE GENOMIC DNA]</scope>
</reference>
<dbReference type="EMBL" id="LKCM01000364">
    <property type="protein sequence ID" value="KPQ41418.1"/>
    <property type="molecule type" value="Genomic_DNA"/>
</dbReference>
<protein>
    <recommendedName>
        <fullName evidence="1">DUF22 domain-containing protein</fullName>
    </recommendedName>
</protein>
<sequence length="138" mass="15171">MSEVVNVVSRGNGKVTRKKVKASPYEFTIATRAKWEMVIADEDIPIGAGKLERVKVKEITVQKDMLAIPCAFSHHPIVSVVKVATKEGPTPVEMDRTINVAYVMGQESGEIKKGDLLSVLNLYPIMFTREATKPVCIG</sequence>
<dbReference type="InterPro" id="IPR002572">
    <property type="entry name" value="DUF22"/>
</dbReference>